<name>A0AAQ3LC93_9BACT</name>
<sequence length="129" mass="15173">MEYWFISPYESLPTAEGHFLWPRYKHTGDGFFVCCIQLHMVGGHKKQPPESLILNQVKHLWNTCLKENAYAECDPDMLLPLDPHNPPDDEEIQEAVQMLMNSDRSYRMVISPPDDMSEEERKFYKNHGF</sequence>
<dbReference type="AlphaFoldDB" id="A0AAQ3LC93"/>
<reference evidence="1 2" key="1">
    <citation type="submission" date="2023-10" db="EMBL/GenBank/DDBJ databases">
        <title>Rubellicoccus peritrichatus gen. nov., sp. nov., isolated from an algae of coral reef tank.</title>
        <authorList>
            <person name="Luo J."/>
        </authorList>
    </citation>
    <scope>NUCLEOTIDE SEQUENCE [LARGE SCALE GENOMIC DNA]</scope>
    <source>
        <strain evidence="1 2">CR14</strain>
    </source>
</reference>
<gene>
    <name evidence="1" type="ORF">RZN69_08500</name>
</gene>
<accession>A0AAQ3LC93</accession>
<organism evidence="1 2">
    <name type="scientific">Rubellicoccus peritrichatus</name>
    <dbReference type="NCBI Taxonomy" id="3080537"/>
    <lineage>
        <taxon>Bacteria</taxon>
        <taxon>Pseudomonadati</taxon>
        <taxon>Verrucomicrobiota</taxon>
        <taxon>Opitutia</taxon>
        <taxon>Puniceicoccales</taxon>
        <taxon>Cerasicoccaceae</taxon>
        <taxon>Rubellicoccus</taxon>
    </lineage>
</organism>
<dbReference type="RefSeq" id="WP_317835670.1">
    <property type="nucleotide sequence ID" value="NZ_CP136920.1"/>
</dbReference>
<dbReference type="EMBL" id="CP136920">
    <property type="protein sequence ID" value="WOO43131.1"/>
    <property type="molecule type" value="Genomic_DNA"/>
</dbReference>
<dbReference type="Proteomes" id="UP001304300">
    <property type="component" value="Chromosome"/>
</dbReference>
<protein>
    <submittedName>
        <fullName evidence="1">Uncharacterized protein</fullName>
    </submittedName>
</protein>
<evidence type="ECO:0000313" key="2">
    <source>
        <dbReference type="Proteomes" id="UP001304300"/>
    </source>
</evidence>
<dbReference type="KEGG" id="puo:RZN69_08500"/>
<keyword evidence="2" id="KW-1185">Reference proteome</keyword>
<proteinExistence type="predicted"/>
<evidence type="ECO:0000313" key="1">
    <source>
        <dbReference type="EMBL" id="WOO43131.1"/>
    </source>
</evidence>